<proteinExistence type="predicted"/>
<reference evidence="2" key="1">
    <citation type="submission" date="2020-05" db="EMBL/GenBank/DDBJ databases">
        <authorList>
            <person name="Chiriac C."/>
            <person name="Salcher M."/>
            <person name="Ghai R."/>
            <person name="Kavagutti S V."/>
        </authorList>
    </citation>
    <scope>NUCLEOTIDE SEQUENCE</scope>
</reference>
<dbReference type="AlphaFoldDB" id="A0A6J6UWJ5"/>
<accession>A0A6J6UWJ5</accession>
<dbReference type="Pfam" id="PF11305">
    <property type="entry name" value="DUF3107"/>
    <property type="match status" value="1"/>
</dbReference>
<gene>
    <name evidence="1" type="ORF">UFOPK2593_00575</name>
    <name evidence="2" type="ORF">UFOPK2894_00005</name>
    <name evidence="3" type="ORF">UFOPK4234_00590</name>
    <name evidence="4" type="ORF">UFOPK4295_00597</name>
</gene>
<dbReference type="EMBL" id="CAEZZQ010000001">
    <property type="protein sequence ID" value="CAB4763093.1"/>
    <property type="molecule type" value="Genomic_DNA"/>
</dbReference>
<name>A0A6J6UWJ5_9ZZZZ</name>
<dbReference type="EMBL" id="CAFBQF010000022">
    <property type="protein sequence ID" value="CAB5047917.1"/>
    <property type="molecule type" value="Genomic_DNA"/>
</dbReference>
<dbReference type="InterPro" id="IPR021456">
    <property type="entry name" value="DUF3107"/>
</dbReference>
<sequence>MEVKIGVSQTNREILLESSQSGAEIEKIVAAALKDGGTLKLADDKGRIVMVPVEKLAYVELGIPNERKVGFAAS</sequence>
<protein>
    <submittedName>
        <fullName evidence="2">Unannotated protein</fullName>
    </submittedName>
</protein>
<dbReference type="EMBL" id="CAEZXW010000026">
    <property type="protein sequence ID" value="CAB4699895.1"/>
    <property type="molecule type" value="Genomic_DNA"/>
</dbReference>
<evidence type="ECO:0000313" key="4">
    <source>
        <dbReference type="EMBL" id="CAB5047917.1"/>
    </source>
</evidence>
<evidence type="ECO:0000313" key="3">
    <source>
        <dbReference type="EMBL" id="CAB5037314.1"/>
    </source>
</evidence>
<evidence type="ECO:0000313" key="1">
    <source>
        <dbReference type="EMBL" id="CAB4699895.1"/>
    </source>
</evidence>
<dbReference type="EMBL" id="CAFBQA010000023">
    <property type="protein sequence ID" value="CAB5037314.1"/>
    <property type="molecule type" value="Genomic_DNA"/>
</dbReference>
<organism evidence="2">
    <name type="scientific">freshwater metagenome</name>
    <dbReference type="NCBI Taxonomy" id="449393"/>
    <lineage>
        <taxon>unclassified sequences</taxon>
        <taxon>metagenomes</taxon>
        <taxon>ecological metagenomes</taxon>
    </lineage>
</organism>
<evidence type="ECO:0000313" key="2">
    <source>
        <dbReference type="EMBL" id="CAB4763093.1"/>
    </source>
</evidence>